<reference evidence="3" key="1">
    <citation type="submission" date="2012-04" db="EMBL/GenBank/DDBJ databases">
        <authorList>
            <person name="Borisov I.G."/>
            <person name="Ivanikova N.V."/>
            <person name="Pinevich A.V."/>
        </authorList>
    </citation>
    <scope>NUCLEOTIDE SEQUENCE [LARGE SCALE GENOMIC DNA]</scope>
    <source>
        <strain evidence="3">CALU 1027</strain>
    </source>
</reference>
<dbReference type="REBASE" id="167984">
    <property type="entry name" value="Pho1027ORF5095P"/>
</dbReference>
<evidence type="ECO:0000313" key="3">
    <source>
        <dbReference type="EMBL" id="KKJ00671.1"/>
    </source>
</evidence>
<gene>
    <name evidence="3" type="ORF">PROH_05095</name>
</gene>
<accession>A0A0M2PW52</accession>
<dbReference type="Proteomes" id="UP000034681">
    <property type="component" value="Unassembled WGS sequence"/>
</dbReference>
<feature type="domain" description="DUF7149" evidence="1">
    <location>
        <begin position="7"/>
        <end position="243"/>
    </location>
</feature>
<dbReference type="Pfam" id="PF23653">
    <property type="entry name" value="DUF7149"/>
    <property type="match status" value="1"/>
</dbReference>
<dbReference type="AlphaFoldDB" id="A0A0M2PW52"/>
<protein>
    <submittedName>
        <fullName evidence="3">Uncharacterized protein</fullName>
    </submittedName>
</protein>
<dbReference type="InterPro" id="IPR056716">
    <property type="entry name" value="DUF7814"/>
</dbReference>
<evidence type="ECO:0000259" key="1">
    <source>
        <dbReference type="Pfam" id="PF23653"/>
    </source>
</evidence>
<comment type="caution">
    <text evidence="3">The sequence shown here is derived from an EMBL/GenBank/DDBJ whole genome shotgun (WGS) entry which is preliminary data.</text>
</comment>
<evidence type="ECO:0000259" key="2">
    <source>
        <dbReference type="Pfam" id="PF25120"/>
    </source>
</evidence>
<dbReference type="STRING" id="317619.GCA_000332315_04436"/>
<organism evidence="3 4">
    <name type="scientific">Prochlorothrix hollandica PCC 9006 = CALU 1027</name>
    <dbReference type="NCBI Taxonomy" id="317619"/>
    <lineage>
        <taxon>Bacteria</taxon>
        <taxon>Bacillati</taxon>
        <taxon>Cyanobacteriota</taxon>
        <taxon>Cyanophyceae</taxon>
        <taxon>Prochlorotrichales</taxon>
        <taxon>Prochlorotrichaceae</taxon>
        <taxon>Prochlorothrix</taxon>
    </lineage>
</organism>
<evidence type="ECO:0000313" key="4">
    <source>
        <dbReference type="Proteomes" id="UP000034681"/>
    </source>
</evidence>
<dbReference type="InterPro" id="IPR055573">
    <property type="entry name" value="DUF7149"/>
</dbReference>
<sequence length="368" mass="43008">MRDNALQPRKSLNKAFLKVKPIREEIEIFKSNLIKLLDQINEAESEEFHKNLISDFLKNTYYSPNHFINTKGRNDLVIHNGKDAKSSVGVILEAKKPTNKSEMLKVDNLNTKAFQELVLYFLRDRVAGKNLEIRYIVATNIYEWFIFDANIFEQYFAQNKALVKQFTDFEERRLTGKTTNFFYKQIAEPEIAKIHNKLEFTYFDIRDYEGFLRNTEAQDDRELIALFKLLSPEHLLKLPFANDSNSLDKTFYSELLYIIGLTETNEGSKKLIGRKAEGERNIASLIENSINQLDSLDKISRLENPSQFGDTYQERLFNVGLELAITWTNRILFLKLLEAQLIKYHKDDTNFLFLNLTKVNRVIASNFV</sequence>
<name>A0A0M2PW52_PROHO</name>
<keyword evidence="4" id="KW-1185">Reference proteome</keyword>
<feature type="domain" description="DUF7814" evidence="2">
    <location>
        <begin position="244"/>
        <end position="360"/>
    </location>
</feature>
<dbReference type="EMBL" id="AJTX02000003">
    <property type="protein sequence ID" value="KKJ00671.1"/>
    <property type="molecule type" value="Genomic_DNA"/>
</dbReference>
<proteinExistence type="predicted"/>
<dbReference type="Pfam" id="PF25120">
    <property type="entry name" value="DUF7814"/>
    <property type="match status" value="1"/>
</dbReference>